<dbReference type="Proteomes" id="UP000298438">
    <property type="component" value="Unassembled WGS sequence"/>
</dbReference>
<dbReference type="OrthoDB" id="9153848at2"/>
<accession>A0A4Y9RMV1</accession>
<keyword evidence="2" id="KW-1185">Reference proteome</keyword>
<reference evidence="1 2" key="1">
    <citation type="submission" date="2019-03" db="EMBL/GenBank/DDBJ databases">
        <title>Draft Genome Sequence of Massilia arenosa sp. nov., a Novel Massilia Species Isolated from a Sandy-loam Maize Soil.</title>
        <authorList>
            <person name="Raths R."/>
            <person name="Peta V."/>
            <person name="Bucking H."/>
        </authorList>
    </citation>
    <scope>NUCLEOTIDE SEQUENCE [LARGE SCALE GENOMIC DNA]</scope>
    <source>
        <strain evidence="1 2">MC02</strain>
    </source>
</reference>
<evidence type="ECO:0000313" key="2">
    <source>
        <dbReference type="Proteomes" id="UP000298438"/>
    </source>
</evidence>
<dbReference type="AlphaFoldDB" id="A0A4Y9RMV1"/>
<gene>
    <name evidence="1" type="ORF">E4L96_23175</name>
</gene>
<dbReference type="RefSeq" id="WP_135209592.1">
    <property type="nucleotide sequence ID" value="NZ_SPVF01000275.1"/>
</dbReference>
<proteinExistence type="predicted"/>
<sequence length="98" mass="10919">MTLNTYIAMRTWAGLSPAGERKVITARIAAPVCDTEGRMSCLADPGFDEAPVSIFGEDSWQALELALRFCRDIARGKMQRGWQLRWPDTDELLASSDL</sequence>
<organism evidence="1 2">
    <name type="scientific">Zemynaea arenosa</name>
    <dbReference type="NCBI Taxonomy" id="2561931"/>
    <lineage>
        <taxon>Bacteria</taxon>
        <taxon>Pseudomonadati</taxon>
        <taxon>Pseudomonadota</taxon>
        <taxon>Betaproteobacteria</taxon>
        <taxon>Burkholderiales</taxon>
        <taxon>Oxalobacteraceae</taxon>
        <taxon>Telluria group</taxon>
        <taxon>Zemynaea</taxon>
    </lineage>
</organism>
<name>A0A4Y9RMV1_9BURK</name>
<comment type="caution">
    <text evidence="1">The sequence shown here is derived from an EMBL/GenBank/DDBJ whole genome shotgun (WGS) entry which is preliminary data.</text>
</comment>
<evidence type="ECO:0000313" key="1">
    <source>
        <dbReference type="EMBL" id="TFW10617.1"/>
    </source>
</evidence>
<dbReference type="EMBL" id="SPVF01000275">
    <property type="protein sequence ID" value="TFW10617.1"/>
    <property type="molecule type" value="Genomic_DNA"/>
</dbReference>
<protein>
    <submittedName>
        <fullName evidence="1">Uncharacterized protein</fullName>
    </submittedName>
</protein>